<name>A0A1S6HRK8_9GAMM</name>
<gene>
    <name evidence="1" type="ORF">Sps_02984</name>
</gene>
<evidence type="ECO:0000313" key="1">
    <source>
        <dbReference type="EMBL" id="AQS38131.1"/>
    </source>
</evidence>
<dbReference type="RefSeq" id="WP_077753215.1">
    <property type="nucleotide sequence ID" value="NZ_CP014782.1"/>
</dbReference>
<keyword evidence="2" id="KW-1185">Reference proteome</keyword>
<dbReference type="Proteomes" id="UP000189545">
    <property type="component" value="Chromosome"/>
</dbReference>
<reference evidence="1 2" key="1">
    <citation type="submission" date="2016-03" db="EMBL/GenBank/DDBJ databases">
        <title>Complete genome sequence of Shewanella psychrophila WP2, a deep sea bacterium isolated from west Pacific sediment.</title>
        <authorList>
            <person name="Xu G."/>
            <person name="Jian H."/>
        </authorList>
    </citation>
    <scope>NUCLEOTIDE SEQUENCE [LARGE SCALE GENOMIC DNA]</scope>
    <source>
        <strain evidence="1 2">WP2</strain>
    </source>
</reference>
<proteinExistence type="predicted"/>
<protein>
    <submittedName>
        <fullName evidence="1">Uncharacterized protein</fullName>
    </submittedName>
</protein>
<dbReference type="STRING" id="225848.Sps_02984"/>
<dbReference type="OrthoDB" id="6267629at2"/>
<organism evidence="1 2">
    <name type="scientific">Shewanella psychrophila</name>
    <dbReference type="NCBI Taxonomy" id="225848"/>
    <lineage>
        <taxon>Bacteria</taxon>
        <taxon>Pseudomonadati</taxon>
        <taxon>Pseudomonadota</taxon>
        <taxon>Gammaproteobacteria</taxon>
        <taxon>Alteromonadales</taxon>
        <taxon>Shewanellaceae</taxon>
        <taxon>Shewanella</taxon>
    </lineage>
</organism>
<evidence type="ECO:0000313" key="2">
    <source>
        <dbReference type="Proteomes" id="UP000189545"/>
    </source>
</evidence>
<dbReference type="EMBL" id="CP014782">
    <property type="protein sequence ID" value="AQS38131.1"/>
    <property type="molecule type" value="Genomic_DNA"/>
</dbReference>
<sequence>MSVKRSFPKGLPLVLLLILVFLSGYGLANFQGKRLQITQELDSFHREILIAFRLLDQYTAQCDVQKHINFSDYIVHANDKYALVLKKAASFPYYLDSSASRDHDNSIYEFNETVAESRAALLQCSSQKDAVDVSSIHMILPQDMELYEERMVEFVQVGGEDPLDKTKMVETSIDQDVTARQLAQTVAQLISPYKMAGEVKYYEVKDGTAYVILEMDEDGWAGVSVTIGKIRPLVELNLLQYPEIDKVEFGRLPE</sequence>
<dbReference type="KEGG" id="spsw:Sps_02984"/>
<accession>A0A1S6HRK8</accession>
<dbReference type="AlphaFoldDB" id="A0A1S6HRK8"/>